<evidence type="ECO:0000313" key="2">
    <source>
        <dbReference type="WBParaSite" id="PSAMB.scaffold3848size16636.g22719.t1"/>
    </source>
</evidence>
<proteinExistence type="predicted"/>
<name>A0A914WDF0_9BILA</name>
<dbReference type="AlphaFoldDB" id="A0A914WDF0"/>
<keyword evidence="1" id="KW-1185">Reference proteome</keyword>
<evidence type="ECO:0000313" key="1">
    <source>
        <dbReference type="Proteomes" id="UP000887566"/>
    </source>
</evidence>
<reference evidence="2" key="1">
    <citation type="submission" date="2022-11" db="UniProtKB">
        <authorList>
            <consortium name="WormBaseParasite"/>
        </authorList>
    </citation>
    <scope>IDENTIFICATION</scope>
</reference>
<organism evidence="1 2">
    <name type="scientific">Plectus sambesii</name>
    <dbReference type="NCBI Taxonomy" id="2011161"/>
    <lineage>
        <taxon>Eukaryota</taxon>
        <taxon>Metazoa</taxon>
        <taxon>Ecdysozoa</taxon>
        <taxon>Nematoda</taxon>
        <taxon>Chromadorea</taxon>
        <taxon>Plectida</taxon>
        <taxon>Plectina</taxon>
        <taxon>Plectoidea</taxon>
        <taxon>Plectidae</taxon>
        <taxon>Plectus</taxon>
    </lineage>
</organism>
<protein>
    <submittedName>
        <fullName evidence="2">Uncharacterized protein</fullName>
    </submittedName>
</protein>
<dbReference type="Proteomes" id="UP000887566">
    <property type="component" value="Unplaced"/>
</dbReference>
<dbReference type="WBParaSite" id="PSAMB.scaffold3848size16636.g22719.t1">
    <property type="protein sequence ID" value="PSAMB.scaffold3848size16636.g22719.t1"/>
    <property type="gene ID" value="PSAMB.scaffold3848size16636.g22719"/>
</dbReference>
<sequence>MAIGVGDNWQASALRLGGCCAIWSSKRAGRALIWICPRRLREWPFVVSAVYRATAPHTTDRRQRHRWRADAVDGFLLAIEWPGDGDRFVFGRPASRRPSRIIIPVSRPRAHHTSEYCWTAASECDDDDDGLIVRTATWRAPYGRDGGGIRAHAPAW</sequence>
<accession>A0A914WDF0</accession>